<evidence type="ECO:0008006" key="2">
    <source>
        <dbReference type="Google" id="ProtNLM"/>
    </source>
</evidence>
<organism evidence="1">
    <name type="scientific">bioreactor metagenome</name>
    <dbReference type="NCBI Taxonomy" id="1076179"/>
    <lineage>
        <taxon>unclassified sequences</taxon>
        <taxon>metagenomes</taxon>
        <taxon>ecological metagenomes</taxon>
    </lineage>
</organism>
<protein>
    <recommendedName>
        <fullName evidence="2">DUF4358 domain-containing protein</fullName>
    </recommendedName>
</protein>
<dbReference type="AlphaFoldDB" id="A0A645DY10"/>
<sequence length="182" mass="19912">MKKTLSILAMAILVGCSNGTSGSVPAASGNTAAVGTSISQSSLTQMTIAQTAALPSAIILNAEEFVEKLKAEGIEIVRTVSYTEETDANNLLGRPNQYTSKVNFALKKDEVFEGEDPENTIEVFEKEADALARKKYVEGVSKNLSFATQYIYHNGVYVLRIDNQTTPKEARRIEEVFLRITR</sequence>
<proteinExistence type="predicted"/>
<gene>
    <name evidence="1" type="ORF">SDC9_141346</name>
</gene>
<evidence type="ECO:0000313" key="1">
    <source>
        <dbReference type="EMBL" id="MPM94201.1"/>
    </source>
</evidence>
<comment type="caution">
    <text evidence="1">The sequence shown here is derived from an EMBL/GenBank/DDBJ whole genome shotgun (WGS) entry which is preliminary data.</text>
</comment>
<reference evidence="1" key="1">
    <citation type="submission" date="2019-08" db="EMBL/GenBank/DDBJ databases">
        <authorList>
            <person name="Kucharzyk K."/>
            <person name="Murdoch R.W."/>
            <person name="Higgins S."/>
            <person name="Loffler F."/>
        </authorList>
    </citation>
    <scope>NUCLEOTIDE SEQUENCE</scope>
</reference>
<dbReference type="PROSITE" id="PS51257">
    <property type="entry name" value="PROKAR_LIPOPROTEIN"/>
    <property type="match status" value="1"/>
</dbReference>
<dbReference type="EMBL" id="VSSQ01040875">
    <property type="protein sequence ID" value="MPM94201.1"/>
    <property type="molecule type" value="Genomic_DNA"/>
</dbReference>
<accession>A0A645DY10</accession>
<name>A0A645DY10_9ZZZZ</name>